<evidence type="ECO:0000313" key="2">
    <source>
        <dbReference type="EMBL" id="KAL0126053.1"/>
    </source>
</evidence>
<keyword evidence="3" id="KW-1185">Reference proteome</keyword>
<organism evidence="2 3">
    <name type="scientific">Cardiocondyla obscurior</name>
    <dbReference type="NCBI Taxonomy" id="286306"/>
    <lineage>
        <taxon>Eukaryota</taxon>
        <taxon>Metazoa</taxon>
        <taxon>Ecdysozoa</taxon>
        <taxon>Arthropoda</taxon>
        <taxon>Hexapoda</taxon>
        <taxon>Insecta</taxon>
        <taxon>Pterygota</taxon>
        <taxon>Neoptera</taxon>
        <taxon>Endopterygota</taxon>
        <taxon>Hymenoptera</taxon>
        <taxon>Apocrita</taxon>
        <taxon>Aculeata</taxon>
        <taxon>Formicoidea</taxon>
        <taxon>Formicidae</taxon>
        <taxon>Myrmicinae</taxon>
        <taxon>Cardiocondyla</taxon>
    </lineage>
</organism>
<sequence length="154" mass="17639">MEKCVPANFTRSRQARMLAAVPARRREEGTRWRKKRTEDRRKPGTSRFCYDQWQTGTQRAPFVSIQGRLLRWTLRGVPLSPGSPHPSSARRILRLPRFSDPGGRAVFSFCSCDLSLSPSSAPPFRLPSIASLSFALRLERDTYPSRLFYVLNLI</sequence>
<evidence type="ECO:0000313" key="3">
    <source>
        <dbReference type="Proteomes" id="UP001430953"/>
    </source>
</evidence>
<feature type="compositionally biased region" description="Basic and acidic residues" evidence="1">
    <location>
        <begin position="24"/>
        <end position="42"/>
    </location>
</feature>
<dbReference type="AlphaFoldDB" id="A0AAW2GEQ5"/>
<name>A0AAW2GEQ5_9HYME</name>
<protein>
    <submittedName>
        <fullName evidence="2">Uncharacterized protein</fullName>
    </submittedName>
</protein>
<evidence type="ECO:0000256" key="1">
    <source>
        <dbReference type="SAM" id="MobiDB-lite"/>
    </source>
</evidence>
<proteinExistence type="predicted"/>
<comment type="caution">
    <text evidence="2">The sequence shown here is derived from an EMBL/GenBank/DDBJ whole genome shotgun (WGS) entry which is preliminary data.</text>
</comment>
<reference evidence="2 3" key="1">
    <citation type="submission" date="2023-03" db="EMBL/GenBank/DDBJ databases">
        <title>High recombination rates correlate with genetic variation in Cardiocondyla obscurior ants.</title>
        <authorList>
            <person name="Errbii M."/>
        </authorList>
    </citation>
    <scope>NUCLEOTIDE SEQUENCE [LARGE SCALE GENOMIC DNA]</scope>
    <source>
        <strain evidence="2">Alpha-2009</strain>
        <tissue evidence="2">Whole body</tissue>
    </source>
</reference>
<feature type="region of interest" description="Disordered" evidence="1">
    <location>
        <begin position="24"/>
        <end position="44"/>
    </location>
</feature>
<accession>A0AAW2GEQ5</accession>
<gene>
    <name evidence="2" type="ORF">PUN28_004865</name>
</gene>
<dbReference type="EMBL" id="JADYXP020000004">
    <property type="protein sequence ID" value="KAL0126053.1"/>
    <property type="molecule type" value="Genomic_DNA"/>
</dbReference>
<dbReference type="Proteomes" id="UP001430953">
    <property type="component" value="Unassembled WGS sequence"/>
</dbReference>